<accession>A0A1I3K1E2</accession>
<evidence type="ECO:0000256" key="1">
    <source>
        <dbReference type="SAM" id="Phobius"/>
    </source>
</evidence>
<evidence type="ECO:0000313" key="2">
    <source>
        <dbReference type="EMBL" id="SFI66005.1"/>
    </source>
</evidence>
<name>A0A1I3K1E2_9RHOB</name>
<sequence>MNLIFTRLKDFFDTSRKILFELMFLNTVCIPLTKVDEDRTTVAEDALDYLNAGRIKLYPIAMLWFLTVIYEVRLETSTSLPCFVLEPTSKSKKITKIYWRIMLAIFLFGMITVEPSANISRVQIMGLAGAVLAFQALTAHFDQRHLPKQLKSTLDEFTAKETAQ</sequence>
<dbReference type="AlphaFoldDB" id="A0A1I3K1E2"/>
<dbReference type="EMBL" id="FORH01000001">
    <property type="protein sequence ID" value="SFI66005.1"/>
    <property type="molecule type" value="Genomic_DNA"/>
</dbReference>
<dbReference type="Proteomes" id="UP000199630">
    <property type="component" value="Unassembled WGS sequence"/>
</dbReference>
<protein>
    <submittedName>
        <fullName evidence="2">Uncharacterized protein</fullName>
    </submittedName>
</protein>
<organism evidence="2 3">
    <name type="scientific">Celeribacter neptunius</name>
    <dbReference type="NCBI Taxonomy" id="588602"/>
    <lineage>
        <taxon>Bacteria</taxon>
        <taxon>Pseudomonadati</taxon>
        <taxon>Pseudomonadota</taxon>
        <taxon>Alphaproteobacteria</taxon>
        <taxon>Rhodobacterales</taxon>
        <taxon>Roseobacteraceae</taxon>
        <taxon>Celeribacter</taxon>
    </lineage>
</organism>
<keyword evidence="1" id="KW-1133">Transmembrane helix</keyword>
<gene>
    <name evidence="2" type="ORF">SAMN04487991_0533</name>
</gene>
<dbReference type="STRING" id="588602.SAMN04487991_0533"/>
<evidence type="ECO:0000313" key="3">
    <source>
        <dbReference type="Proteomes" id="UP000199630"/>
    </source>
</evidence>
<keyword evidence="1" id="KW-0812">Transmembrane</keyword>
<feature type="transmembrane region" description="Helical" evidence="1">
    <location>
        <begin position="119"/>
        <end position="141"/>
    </location>
</feature>
<feature type="transmembrane region" description="Helical" evidence="1">
    <location>
        <begin position="97"/>
        <end position="113"/>
    </location>
</feature>
<keyword evidence="3" id="KW-1185">Reference proteome</keyword>
<reference evidence="3" key="1">
    <citation type="submission" date="2016-10" db="EMBL/GenBank/DDBJ databases">
        <authorList>
            <person name="Varghese N."/>
            <person name="Submissions S."/>
        </authorList>
    </citation>
    <scope>NUCLEOTIDE SEQUENCE [LARGE SCALE GENOMIC DNA]</scope>
    <source>
        <strain evidence="3">DSM 26471</strain>
    </source>
</reference>
<keyword evidence="1" id="KW-0472">Membrane</keyword>
<proteinExistence type="predicted"/>